<dbReference type="EMBL" id="VSRR010000277">
    <property type="protein sequence ID" value="MPC13385.1"/>
    <property type="molecule type" value="Genomic_DNA"/>
</dbReference>
<proteinExistence type="predicted"/>
<accession>A0A5B7CW84</accession>
<dbReference type="Proteomes" id="UP000324222">
    <property type="component" value="Unassembled WGS sequence"/>
</dbReference>
<organism evidence="1 2">
    <name type="scientific">Portunus trituberculatus</name>
    <name type="common">Swimming crab</name>
    <name type="synonym">Neptunus trituberculatus</name>
    <dbReference type="NCBI Taxonomy" id="210409"/>
    <lineage>
        <taxon>Eukaryota</taxon>
        <taxon>Metazoa</taxon>
        <taxon>Ecdysozoa</taxon>
        <taxon>Arthropoda</taxon>
        <taxon>Crustacea</taxon>
        <taxon>Multicrustacea</taxon>
        <taxon>Malacostraca</taxon>
        <taxon>Eumalacostraca</taxon>
        <taxon>Eucarida</taxon>
        <taxon>Decapoda</taxon>
        <taxon>Pleocyemata</taxon>
        <taxon>Brachyura</taxon>
        <taxon>Eubrachyura</taxon>
        <taxon>Portunoidea</taxon>
        <taxon>Portunidae</taxon>
        <taxon>Portuninae</taxon>
        <taxon>Portunus</taxon>
    </lineage>
</organism>
<dbReference type="AlphaFoldDB" id="A0A5B7CW84"/>
<sequence>MTAAFRGELAPAVVDVEVEISRRSGNAPCFNSSATPSFQPSQIAACSGVVPLLLSASICVTNIHQLLDEEALAKGRPEKQVTLRSWLTNRVKKWSLKIK</sequence>
<evidence type="ECO:0000313" key="1">
    <source>
        <dbReference type="EMBL" id="MPC13385.1"/>
    </source>
</evidence>
<keyword evidence="2" id="KW-1185">Reference proteome</keyword>
<reference evidence="1 2" key="1">
    <citation type="submission" date="2019-05" db="EMBL/GenBank/DDBJ databases">
        <title>Another draft genome of Portunus trituberculatus and its Hox gene families provides insights of decapod evolution.</title>
        <authorList>
            <person name="Jeong J.-H."/>
            <person name="Song I."/>
            <person name="Kim S."/>
            <person name="Choi T."/>
            <person name="Kim D."/>
            <person name="Ryu S."/>
            <person name="Kim W."/>
        </authorList>
    </citation>
    <scope>NUCLEOTIDE SEQUENCE [LARGE SCALE GENOMIC DNA]</scope>
    <source>
        <tissue evidence="1">Muscle</tissue>
    </source>
</reference>
<gene>
    <name evidence="1" type="ORF">E2C01_006116</name>
</gene>
<evidence type="ECO:0000313" key="2">
    <source>
        <dbReference type="Proteomes" id="UP000324222"/>
    </source>
</evidence>
<name>A0A5B7CW84_PORTR</name>
<protein>
    <submittedName>
        <fullName evidence="1">Uncharacterized protein</fullName>
    </submittedName>
</protein>
<comment type="caution">
    <text evidence="1">The sequence shown here is derived from an EMBL/GenBank/DDBJ whole genome shotgun (WGS) entry which is preliminary data.</text>
</comment>